<dbReference type="GO" id="GO:0043024">
    <property type="term" value="F:ribosomal small subunit binding"/>
    <property type="evidence" value="ECO:0000318"/>
    <property type="project" value="GO_Central"/>
</dbReference>
<feature type="region of interest" description="Disordered" evidence="2">
    <location>
        <begin position="217"/>
        <end position="238"/>
    </location>
</feature>
<evidence type="ECO:0000313" key="3">
    <source>
        <dbReference type="EnsemblMetazoa" id="PPA10310.1"/>
    </source>
</evidence>
<dbReference type="Proteomes" id="UP000005239">
    <property type="component" value="Unassembled WGS sequence"/>
</dbReference>
<reference evidence="4" key="1">
    <citation type="journal article" date="2008" name="Nat. Genet.">
        <title>The Pristionchus pacificus genome provides a unique perspective on nematode lifestyle and parasitism.</title>
        <authorList>
            <person name="Dieterich C."/>
            <person name="Clifton S.W."/>
            <person name="Schuster L.N."/>
            <person name="Chinwalla A."/>
            <person name="Delehaunty K."/>
            <person name="Dinkelacker I."/>
            <person name="Fulton L."/>
            <person name="Fulton R."/>
            <person name="Godfrey J."/>
            <person name="Minx P."/>
            <person name="Mitreva M."/>
            <person name="Roeseler W."/>
            <person name="Tian H."/>
            <person name="Witte H."/>
            <person name="Yang S.P."/>
            <person name="Wilson R.K."/>
            <person name="Sommer R.J."/>
        </authorList>
    </citation>
    <scope>NUCLEOTIDE SEQUENCE [LARGE SCALE GENOMIC DNA]</scope>
    <source>
        <strain evidence="4">PS312</strain>
    </source>
</reference>
<dbReference type="GO" id="GO:0005506">
    <property type="term" value="F:iron ion binding"/>
    <property type="evidence" value="ECO:0000318"/>
    <property type="project" value="GO_Central"/>
</dbReference>
<evidence type="ECO:0000313" key="4">
    <source>
        <dbReference type="Proteomes" id="UP000005239"/>
    </source>
</evidence>
<protein>
    <submittedName>
        <fullName evidence="3">Uncharacterized protein</fullName>
    </submittedName>
</protein>
<dbReference type="AlphaFoldDB" id="A0A8R1Y875"/>
<dbReference type="GO" id="GO:0005524">
    <property type="term" value="F:ATP binding"/>
    <property type="evidence" value="ECO:0000318"/>
    <property type="project" value="GO_Central"/>
</dbReference>
<keyword evidence="4" id="KW-1185">Reference proteome</keyword>
<feature type="compositionally biased region" description="Basic and acidic residues" evidence="2">
    <location>
        <begin position="77"/>
        <end position="86"/>
    </location>
</feature>
<proteinExistence type="predicted"/>
<gene>
    <name evidence="3" type="primary">WBGene00099864</name>
</gene>
<feature type="coiled-coil region" evidence="1">
    <location>
        <begin position="365"/>
        <end position="413"/>
    </location>
</feature>
<feature type="compositionally biased region" description="Basic and acidic residues" evidence="2">
    <location>
        <begin position="43"/>
        <end position="56"/>
    </location>
</feature>
<accession>A0A8R1Y875</accession>
<dbReference type="GO" id="GO:0006415">
    <property type="term" value="P:translational termination"/>
    <property type="evidence" value="ECO:0000318"/>
    <property type="project" value="GO_Central"/>
</dbReference>
<feature type="region of interest" description="Disordered" evidence="2">
    <location>
        <begin position="25"/>
        <end position="90"/>
    </location>
</feature>
<evidence type="ECO:0000256" key="1">
    <source>
        <dbReference type="SAM" id="Coils"/>
    </source>
</evidence>
<dbReference type="GO" id="GO:0005829">
    <property type="term" value="C:cytosol"/>
    <property type="evidence" value="ECO:0000318"/>
    <property type="project" value="GO_Central"/>
</dbReference>
<organism evidence="3 4">
    <name type="scientific">Pristionchus pacificus</name>
    <name type="common">Parasitic nematode worm</name>
    <dbReference type="NCBI Taxonomy" id="54126"/>
    <lineage>
        <taxon>Eukaryota</taxon>
        <taxon>Metazoa</taxon>
        <taxon>Ecdysozoa</taxon>
        <taxon>Nematoda</taxon>
        <taxon>Chromadorea</taxon>
        <taxon>Rhabditida</taxon>
        <taxon>Rhabditina</taxon>
        <taxon>Diplogasteromorpha</taxon>
        <taxon>Diplogasteroidea</taxon>
        <taxon>Neodiplogasteridae</taxon>
        <taxon>Pristionchus</taxon>
    </lineage>
</organism>
<feature type="coiled-coil region" evidence="1">
    <location>
        <begin position="145"/>
        <end position="172"/>
    </location>
</feature>
<dbReference type="EnsemblMetazoa" id="PPA10310.1">
    <property type="protein sequence ID" value="PPA10310.1"/>
    <property type="gene ID" value="WBGene00099864"/>
</dbReference>
<sequence length="413" mass="47801">MGRYALRSGCRDECSCAGVKHGKVEKKADQVVKKMKKKNTIASKDDEKEKEKDKKSMQNKQRRMTTGGAKPNTTIDVEPKYTMETRSRRKTMMATKNDMNEEEEEEIVMKTKTNGRRKTITPKRKSTVVKTNTVEEKKKIVKTKNDTIVQKKDTMEQENEAMNEKWDTVEEENIDWQNEDHTQSIIEDDITMRAEVITIQLNDTTVVEDDIDRQTKNDNQSVLRVGSDGLGNGDVETKETEKRADKKICFDTLLASLNFSLQTSPSLHSIDSPRQEKRRSARKLELKLDLVLEATPVHRFAAPIKEKMNETKRGEEWDTTDEEMLNDTSQLPPFDLTYPIGDMNDDESVNLTNILCDMTDYETIQLREKKAIEQLEDEIEEIEKHHINPRAIIDQLTAENLKLRRTIFELKNK</sequence>
<reference evidence="3" key="2">
    <citation type="submission" date="2022-06" db="UniProtKB">
        <authorList>
            <consortium name="EnsemblMetazoa"/>
        </authorList>
    </citation>
    <scope>IDENTIFICATION</scope>
    <source>
        <strain evidence="3">PS312</strain>
    </source>
</reference>
<evidence type="ECO:0000256" key="2">
    <source>
        <dbReference type="SAM" id="MobiDB-lite"/>
    </source>
</evidence>
<keyword evidence="1" id="KW-0175">Coiled coil</keyword>
<name>A0A8R1Y875_PRIPA</name>
<dbReference type="GO" id="GO:0006413">
    <property type="term" value="P:translational initiation"/>
    <property type="evidence" value="ECO:0000318"/>
    <property type="project" value="GO_Central"/>
</dbReference>